<dbReference type="InterPro" id="IPR015414">
    <property type="entry name" value="TMEM64"/>
</dbReference>
<feature type="domain" description="VTT" evidence="8">
    <location>
        <begin position="66"/>
        <end position="181"/>
    </location>
</feature>
<dbReference type="EMBL" id="FQVX01000001">
    <property type="protein sequence ID" value="SHF61559.1"/>
    <property type="molecule type" value="Genomic_DNA"/>
</dbReference>
<evidence type="ECO:0000256" key="2">
    <source>
        <dbReference type="ARBA" id="ARBA00008640"/>
    </source>
</evidence>
<comment type="subcellular location">
    <subcellularLocation>
        <location evidence="1 7">Cell membrane</location>
        <topology evidence="1 7">Multi-pass membrane protein</topology>
    </subcellularLocation>
</comment>
<dbReference type="InterPro" id="IPR032816">
    <property type="entry name" value="VTT_dom"/>
</dbReference>
<evidence type="ECO:0000256" key="4">
    <source>
        <dbReference type="ARBA" id="ARBA00022692"/>
    </source>
</evidence>
<reference evidence="9 10" key="1">
    <citation type="submission" date="2016-11" db="EMBL/GenBank/DDBJ databases">
        <authorList>
            <person name="Jaros S."/>
            <person name="Januszkiewicz K."/>
            <person name="Wedrychowicz H."/>
        </authorList>
    </citation>
    <scope>NUCLEOTIDE SEQUENCE [LARGE SCALE GENOMIC DNA]</scope>
    <source>
        <strain evidence="9 10">DSM 45408</strain>
    </source>
</reference>
<evidence type="ECO:0000259" key="8">
    <source>
        <dbReference type="Pfam" id="PF09335"/>
    </source>
</evidence>
<evidence type="ECO:0000313" key="9">
    <source>
        <dbReference type="EMBL" id="SHF61559.1"/>
    </source>
</evidence>
<feature type="transmembrane region" description="Helical" evidence="7">
    <location>
        <begin position="126"/>
        <end position="149"/>
    </location>
</feature>
<feature type="transmembrane region" description="Helical" evidence="7">
    <location>
        <begin position="195"/>
        <end position="214"/>
    </location>
</feature>
<evidence type="ECO:0000256" key="6">
    <source>
        <dbReference type="ARBA" id="ARBA00023136"/>
    </source>
</evidence>
<keyword evidence="10" id="KW-1185">Reference proteome</keyword>
<dbReference type="STRING" id="1070870.SAMN05444351_0207"/>
<dbReference type="AlphaFoldDB" id="A0A1M5D3I1"/>
<feature type="transmembrane region" description="Helical" evidence="7">
    <location>
        <begin position="161"/>
        <end position="183"/>
    </location>
</feature>
<sequence>MGNDGTVRGTWVRAGVLVALLAAAGVVALTVDLPDVATVRGWVDRSGALGLVLLTLGVGAALLAPVPRTALSLLLGVVLGFWGGFAAAVVGGTLGGLGAFGLARWLGRDAVTKLAGRRLAEVDRRLVGHGFGPMLLVRISPIPFMPVSYAAGLTAMRLAPYTAATVLGIVPGSALQVAVGASVGGLPEWVTSPGGLVVEGALVLSVVVGAVLWWRRSRSHSGSR</sequence>
<name>A0A1M5D3I1_9ACTN</name>
<evidence type="ECO:0000313" key="10">
    <source>
        <dbReference type="Proteomes" id="UP000184471"/>
    </source>
</evidence>
<dbReference type="PANTHER" id="PTHR12677">
    <property type="entry name" value="GOLGI APPARATUS MEMBRANE PROTEIN TVP38-RELATED"/>
    <property type="match status" value="1"/>
</dbReference>
<comment type="similarity">
    <text evidence="2 7">Belongs to the TVP38/TMEM64 family.</text>
</comment>
<keyword evidence="4 7" id="KW-0812">Transmembrane</keyword>
<dbReference type="PANTHER" id="PTHR12677:SF59">
    <property type="entry name" value="GOLGI APPARATUS MEMBRANE PROTEIN TVP38-RELATED"/>
    <property type="match status" value="1"/>
</dbReference>
<feature type="transmembrane region" description="Helical" evidence="7">
    <location>
        <begin position="73"/>
        <end position="106"/>
    </location>
</feature>
<proteinExistence type="inferred from homology"/>
<evidence type="ECO:0000256" key="3">
    <source>
        <dbReference type="ARBA" id="ARBA00022475"/>
    </source>
</evidence>
<keyword evidence="3 7" id="KW-1003">Cell membrane</keyword>
<gene>
    <name evidence="9" type="ORF">SAMN05444351_0207</name>
</gene>
<evidence type="ECO:0000256" key="5">
    <source>
        <dbReference type="ARBA" id="ARBA00022989"/>
    </source>
</evidence>
<dbReference type="Pfam" id="PF09335">
    <property type="entry name" value="VTT_dom"/>
    <property type="match status" value="1"/>
</dbReference>
<keyword evidence="5 7" id="KW-1133">Transmembrane helix</keyword>
<dbReference type="Proteomes" id="UP000184471">
    <property type="component" value="Unassembled WGS sequence"/>
</dbReference>
<keyword evidence="6 7" id="KW-0472">Membrane</keyword>
<organism evidence="9 10">
    <name type="scientific">Geodermatophilus nigrescens</name>
    <dbReference type="NCBI Taxonomy" id="1070870"/>
    <lineage>
        <taxon>Bacteria</taxon>
        <taxon>Bacillati</taxon>
        <taxon>Actinomycetota</taxon>
        <taxon>Actinomycetes</taxon>
        <taxon>Geodermatophilales</taxon>
        <taxon>Geodermatophilaceae</taxon>
        <taxon>Geodermatophilus</taxon>
    </lineage>
</organism>
<feature type="transmembrane region" description="Helical" evidence="7">
    <location>
        <begin position="12"/>
        <end position="31"/>
    </location>
</feature>
<evidence type="ECO:0000256" key="1">
    <source>
        <dbReference type="ARBA" id="ARBA00004651"/>
    </source>
</evidence>
<protein>
    <recommendedName>
        <fullName evidence="7">TVP38/TMEM64 family membrane protein</fullName>
    </recommendedName>
</protein>
<accession>A0A1M5D3I1</accession>
<evidence type="ECO:0000256" key="7">
    <source>
        <dbReference type="RuleBase" id="RU366058"/>
    </source>
</evidence>
<feature type="transmembrane region" description="Helical" evidence="7">
    <location>
        <begin position="46"/>
        <end position="66"/>
    </location>
</feature>
<dbReference type="GO" id="GO:0005886">
    <property type="term" value="C:plasma membrane"/>
    <property type="evidence" value="ECO:0007669"/>
    <property type="project" value="UniProtKB-SubCell"/>
</dbReference>